<dbReference type="AlphaFoldDB" id="A0A9W6FT73"/>
<name>A0A9W6FT73_9BACT</name>
<evidence type="ECO:0000313" key="3">
    <source>
        <dbReference type="Proteomes" id="UP001144372"/>
    </source>
</evidence>
<feature type="chain" id="PRO_5040935661" evidence="1">
    <location>
        <begin position="20"/>
        <end position="167"/>
    </location>
</feature>
<accession>A0A9W6FT73</accession>
<sequence>MKKMSCLLAACLVVFTLFGCGTTREQTFEDTGTPAAKNVQIRVVDVSNRTGEIFDVDVIGMLWTALNESLKKQGLLWVGDPSTTPLKMEAEIVEYQKGNFFLRYTLLPWGKTVLSVKCSIKDGDRLVATAEATRTISVTHDAMTLSAYRKIFSEVADDLIHDLTPKI</sequence>
<dbReference type="PROSITE" id="PS51257">
    <property type="entry name" value="PROKAR_LIPOPROTEIN"/>
    <property type="match status" value="1"/>
</dbReference>
<organism evidence="2 3">
    <name type="scientific">Desulforhabdus amnigena</name>
    <dbReference type="NCBI Taxonomy" id="40218"/>
    <lineage>
        <taxon>Bacteria</taxon>
        <taxon>Pseudomonadati</taxon>
        <taxon>Thermodesulfobacteriota</taxon>
        <taxon>Syntrophobacteria</taxon>
        <taxon>Syntrophobacterales</taxon>
        <taxon>Syntrophobacteraceae</taxon>
        <taxon>Desulforhabdus</taxon>
    </lineage>
</organism>
<evidence type="ECO:0000313" key="2">
    <source>
        <dbReference type="EMBL" id="GLI33155.1"/>
    </source>
</evidence>
<gene>
    <name evidence="2" type="ORF">DAMNIGENAA_05880</name>
</gene>
<comment type="caution">
    <text evidence="2">The sequence shown here is derived from an EMBL/GenBank/DDBJ whole genome shotgun (WGS) entry which is preliminary data.</text>
</comment>
<feature type="signal peptide" evidence="1">
    <location>
        <begin position="1"/>
        <end position="19"/>
    </location>
</feature>
<dbReference type="Proteomes" id="UP001144372">
    <property type="component" value="Unassembled WGS sequence"/>
</dbReference>
<evidence type="ECO:0000256" key="1">
    <source>
        <dbReference type="SAM" id="SignalP"/>
    </source>
</evidence>
<dbReference type="EMBL" id="BSDR01000001">
    <property type="protein sequence ID" value="GLI33155.1"/>
    <property type="molecule type" value="Genomic_DNA"/>
</dbReference>
<proteinExistence type="predicted"/>
<keyword evidence="1" id="KW-0732">Signal</keyword>
<keyword evidence="3" id="KW-1185">Reference proteome</keyword>
<protein>
    <submittedName>
        <fullName evidence="2">Uncharacterized protein</fullName>
    </submittedName>
</protein>
<reference evidence="2" key="1">
    <citation type="submission" date="2022-12" db="EMBL/GenBank/DDBJ databases">
        <title>Reference genome sequencing for broad-spectrum identification of bacterial and archaeal isolates by mass spectrometry.</title>
        <authorList>
            <person name="Sekiguchi Y."/>
            <person name="Tourlousse D.M."/>
        </authorList>
    </citation>
    <scope>NUCLEOTIDE SEQUENCE</scope>
    <source>
        <strain evidence="2">ASRB1</strain>
    </source>
</reference>
<dbReference type="RefSeq" id="WP_281792173.1">
    <property type="nucleotide sequence ID" value="NZ_BSDR01000001.1"/>
</dbReference>